<comment type="caution">
    <text evidence="2">The sequence shown here is derived from an EMBL/GenBank/DDBJ whole genome shotgun (WGS) entry which is preliminary data.</text>
</comment>
<dbReference type="AlphaFoldDB" id="A0AAE1AID7"/>
<protein>
    <submittedName>
        <fullName evidence="2">Uncharacterized protein</fullName>
    </submittedName>
</protein>
<feature type="region of interest" description="Disordered" evidence="1">
    <location>
        <begin position="1"/>
        <end position="71"/>
    </location>
</feature>
<reference evidence="2" key="1">
    <citation type="journal article" date="2023" name="G3 (Bethesda)">
        <title>A reference genome for the long-term kleptoplast-retaining sea slug Elysia crispata morphotype clarki.</title>
        <authorList>
            <person name="Eastman K.E."/>
            <person name="Pendleton A.L."/>
            <person name="Shaikh M.A."/>
            <person name="Suttiyut T."/>
            <person name="Ogas R."/>
            <person name="Tomko P."/>
            <person name="Gavelis G."/>
            <person name="Widhalm J.R."/>
            <person name="Wisecaver J.H."/>
        </authorList>
    </citation>
    <scope>NUCLEOTIDE SEQUENCE</scope>
    <source>
        <strain evidence="2">ECLA1</strain>
    </source>
</reference>
<organism evidence="2 3">
    <name type="scientific">Elysia crispata</name>
    <name type="common">lettuce slug</name>
    <dbReference type="NCBI Taxonomy" id="231223"/>
    <lineage>
        <taxon>Eukaryota</taxon>
        <taxon>Metazoa</taxon>
        <taxon>Spiralia</taxon>
        <taxon>Lophotrochozoa</taxon>
        <taxon>Mollusca</taxon>
        <taxon>Gastropoda</taxon>
        <taxon>Heterobranchia</taxon>
        <taxon>Euthyneura</taxon>
        <taxon>Panpulmonata</taxon>
        <taxon>Sacoglossa</taxon>
        <taxon>Placobranchoidea</taxon>
        <taxon>Plakobranchidae</taxon>
        <taxon>Elysia</taxon>
    </lineage>
</organism>
<evidence type="ECO:0000313" key="2">
    <source>
        <dbReference type="EMBL" id="KAK3788379.1"/>
    </source>
</evidence>
<keyword evidence="3" id="KW-1185">Reference proteome</keyword>
<proteinExistence type="predicted"/>
<feature type="compositionally biased region" description="Low complexity" evidence="1">
    <location>
        <begin position="35"/>
        <end position="50"/>
    </location>
</feature>
<dbReference type="Proteomes" id="UP001283361">
    <property type="component" value="Unassembled WGS sequence"/>
</dbReference>
<gene>
    <name evidence="2" type="ORF">RRG08_025104</name>
</gene>
<evidence type="ECO:0000313" key="3">
    <source>
        <dbReference type="Proteomes" id="UP001283361"/>
    </source>
</evidence>
<evidence type="ECO:0000256" key="1">
    <source>
        <dbReference type="SAM" id="MobiDB-lite"/>
    </source>
</evidence>
<name>A0AAE1AID7_9GAST</name>
<accession>A0AAE1AID7</accession>
<feature type="compositionally biased region" description="Low complexity" evidence="1">
    <location>
        <begin position="1"/>
        <end position="13"/>
    </location>
</feature>
<dbReference type="EMBL" id="JAWDGP010001769">
    <property type="protein sequence ID" value="KAK3788379.1"/>
    <property type="molecule type" value="Genomic_DNA"/>
</dbReference>
<sequence length="83" mass="9260">MTLPRQTTRQQPQHSVKTSYNLHPDPTPPLDSSRSTPKTTPASALTLTASCPDTPRRRLQPPYSDDDPTPAQWQMINQHLSLG</sequence>